<evidence type="ECO:0000256" key="3">
    <source>
        <dbReference type="ARBA" id="ARBA00005300"/>
    </source>
</evidence>
<comment type="subunit">
    <text evidence="4">Monomer.</text>
</comment>
<dbReference type="SUPFAM" id="SSF53098">
    <property type="entry name" value="Ribonuclease H-like"/>
    <property type="match status" value="1"/>
</dbReference>
<keyword evidence="7" id="KW-0479">Metal-binding</keyword>
<evidence type="ECO:0000256" key="4">
    <source>
        <dbReference type="ARBA" id="ARBA00011245"/>
    </source>
</evidence>
<keyword evidence="6" id="KW-0540">Nuclease</keyword>
<evidence type="ECO:0000256" key="6">
    <source>
        <dbReference type="ARBA" id="ARBA00022722"/>
    </source>
</evidence>
<evidence type="ECO:0000256" key="1">
    <source>
        <dbReference type="ARBA" id="ARBA00000077"/>
    </source>
</evidence>
<evidence type="ECO:0000256" key="10">
    <source>
        <dbReference type="ARBA" id="ARBA00022842"/>
    </source>
</evidence>
<dbReference type="GO" id="GO:0046872">
    <property type="term" value="F:metal ion binding"/>
    <property type="evidence" value="ECO:0007669"/>
    <property type="project" value="UniProtKB-KW"/>
</dbReference>
<dbReference type="EMBL" id="PSQG01000006">
    <property type="protein sequence ID" value="RCH44896.1"/>
    <property type="molecule type" value="Genomic_DNA"/>
</dbReference>
<comment type="similarity">
    <text evidence="3">Belongs to the RNase H family.</text>
</comment>
<comment type="cofactor">
    <cofactor evidence="2">
        <name>Mg(2+)</name>
        <dbReference type="ChEBI" id="CHEBI:18420"/>
    </cofactor>
</comment>
<evidence type="ECO:0000313" key="13">
    <source>
        <dbReference type="Proteomes" id="UP000253208"/>
    </source>
</evidence>
<gene>
    <name evidence="12" type="ORF">C4886_05450</name>
</gene>
<comment type="caution">
    <text evidence="12">The sequence shown here is derived from an EMBL/GenBank/DDBJ whole genome shotgun (WGS) entry which is preliminary data.</text>
</comment>
<protein>
    <recommendedName>
        <fullName evidence="5">ribonuclease H</fullName>
        <ecNumber evidence="5">3.1.26.4</ecNumber>
    </recommendedName>
</protein>
<keyword evidence="8" id="KW-0255">Endonuclease</keyword>
<dbReference type="AlphaFoldDB" id="A0A367G473"/>
<dbReference type="PROSITE" id="PS50879">
    <property type="entry name" value="RNASE_H_1"/>
    <property type="match status" value="1"/>
</dbReference>
<dbReference type="Proteomes" id="UP000253208">
    <property type="component" value="Unassembled WGS sequence"/>
</dbReference>
<dbReference type="InterPro" id="IPR036397">
    <property type="entry name" value="RNaseH_sf"/>
</dbReference>
<keyword evidence="10" id="KW-0460">Magnesium</keyword>
<reference evidence="12 13" key="1">
    <citation type="submission" date="2018-02" db="EMBL/GenBank/DDBJ databases">
        <title>Complete genome sequencing of Faecalibacterium prausnitzii strains isolated from the human gut.</title>
        <authorList>
            <person name="Fitzgerald B.C."/>
            <person name="Shkoporov A.N."/>
            <person name="Ross P.R."/>
            <person name="Hill C."/>
        </authorList>
    </citation>
    <scope>NUCLEOTIDE SEQUENCE [LARGE SCALE GENOMIC DNA]</scope>
    <source>
        <strain evidence="12 13">APC942/31-1</strain>
    </source>
</reference>
<dbReference type="InterPro" id="IPR012337">
    <property type="entry name" value="RNaseH-like_sf"/>
</dbReference>
<dbReference type="EC" id="3.1.26.4" evidence="5"/>
<dbReference type="InterPro" id="IPR002156">
    <property type="entry name" value="RNaseH_domain"/>
</dbReference>
<dbReference type="GO" id="GO:0004523">
    <property type="term" value="F:RNA-DNA hybrid ribonuclease activity"/>
    <property type="evidence" value="ECO:0007669"/>
    <property type="project" value="UniProtKB-EC"/>
</dbReference>
<evidence type="ECO:0000256" key="7">
    <source>
        <dbReference type="ARBA" id="ARBA00022723"/>
    </source>
</evidence>
<dbReference type="InterPro" id="IPR050092">
    <property type="entry name" value="RNase_H"/>
</dbReference>
<comment type="catalytic activity">
    <reaction evidence="1">
        <text>Endonucleolytic cleavage to 5'-phosphomonoester.</text>
        <dbReference type="EC" id="3.1.26.4"/>
    </reaction>
</comment>
<dbReference type="PANTHER" id="PTHR10642">
    <property type="entry name" value="RIBONUCLEASE H1"/>
    <property type="match status" value="1"/>
</dbReference>
<dbReference type="Gene3D" id="3.30.420.10">
    <property type="entry name" value="Ribonuclease H-like superfamily/Ribonuclease H"/>
    <property type="match status" value="1"/>
</dbReference>
<accession>A0A367G473</accession>
<evidence type="ECO:0000256" key="5">
    <source>
        <dbReference type="ARBA" id="ARBA00012180"/>
    </source>
</evidence>
<dbReference type="GO" id="GO:0003676">
    <property type="term" value="F:nucleic acid binding"/>
    <property type="evidence" value="ECO:0007669"/>
    <property type="project" value="InterPro"/>
</dbReference>
<dbReference type="InterPro" id="IPR022892">
    <property type="entry name" value="RNaseHI"/>
</dbReference>
<dbReference type="Pfam" id="PF00075">
    <property type="entry name" value="RNase_H"/>
    <property type="match status" value="1"/>
</dbReference>
<dbReference type="RefSeq" id="WP_114001894.1">
    <property type="nucleotide sequence ID" value="NZ_PSQG01000006.1"/>
</dbReference>
<organism evidence="12 13">
    <name type="scientific">Blautia obeum</name>
    <dbReference type="NCBI Taxonomy" id="40520"/>
    <lineage>
        <taxon>Bacteria</taxon>
        <taxon>Bacillati</taxon>
        <taxon>Bacillota</taxon>
        <taxon>Clostridia</taxon>
        <taxon>Lachnospirales</taxon>
        <taxon>Lachnospiraceae</taxon>
        <taxon>Blautia</taxon>
    </lineage>
</organism>
<sequence length="141" mass="15959">MDKITVYTDGSALSNGRPGSGCGWACKLIYKGQARMKSGGAIGETNNRMEMQAVLEAMKSITDKTIPVEVYSDSNYVVETMNGHFAMKKNRDLWRKLMRERQKFTSIRFIWVKGHDKNQHNNDVDRQAVAESRKALEAQQG</sequence>
<evidence type="ECO:0000256" key="2">
    <source>
        <dbReference type="ARBA" id="ARBA00001946"/>
    </source>
</evidence>
<keyword evidence="9" id="KW-0378">Hydrolase</keyword>
<evidence type="ECO:0000259" key="11">
    <source>
        <dbReference type="PROSITE" id="PS50879"/>
    </source>
</evidence>
<proteinExistence type="inferred from homology"/>
<feature type="domain" description="RNase H type-1" evidence="11">
    <location>
        <begin position="1"/>
        <end position="133"/>
    </location>
</feature>
<evidence type="ECO:0000256" key="9">
    <source>
        <dbReference type="ARBA" id="ARBA00022801"/>
    </source>
</evidence>
<dbReference type="CDD" id="cd09278">
    <property type="entry name" value="RNase_HI_prokaryote_like"/>
    <property type="match status" value="1"/>
</dbReference>
<dbReference type="PANTHER" id="PTHR10642:SF26">
    <property type="entry name" value="RIBONUCLEASE H1"/>
    <property type="match status" value="1"/>
</dbReference>
<dbReference type="GO" id="GO:0043137">
    <property type="term" value="P:DNA replication, removal of RNA primer"/>
    <property type="evidence" value="ECO:0007669"/>
    <property type="project" value="TreeGrafter"/>
</dbReference>
<name>A0A367G473_9FIRM</name>
<evidence type="ECO:0000256" key="8">
    <source>
        <dbReference type="ARBA" id="ARBA00022759"/>
    </source>
</evidence>
<evidence type="ECO:0000313" key="12">
    <source>
        <dbReference type="EMBL" id="RCH44896.1"/>
    </source>
</evidence>